<feature type="domain" description="CusB-like beta-barrel" evidence="5">
    <location>
        <begin position="228"/>
        <end position="297"/>
    </location>
</feature>
<protein>
    <submittedName>
        <fullName evidence="7">Multidrug resistance protein MdtA</fullName>
    </submittedName>
</protein>
<keyword evidence="2" id="KW-0175">Coiled coil</keyword>
<sequence>MQINVIRRWLASFGRIGMVAGGLLLLVATIAWLSGMFEDKVQPGWTGRGVPKHTDQPTDIVHEIEKPYIEEAIGTLKASSRTVVAAKLLATITEIRVTAGDQVQRGQELVRLDSKEYEARLDQAKRALEATTANREQAEKAFARAETLQQQNALSRSEFDLAKRDLQVASANELQATKAVQEAEAMLSYTVINAAKDGRIVDRSAEPGDIARPGEPILTLYDATSLRLEAPVMEHLAVKLGVGDHLAVYVDALDREFDATIDEIVPQADAPSRSFLVKASLPKSDELYEGMFGRLRIPAGRRRHLCLNTDALIEVGQLDFVDVVLADGNIERRLVKIGQLGMPGRQEVLSGVEAGERVVLHVDGSAKESPVKESPVKESPVKESPVKESPADDTL</sequence>
<reference evidence="7 8" key="1">
    <citation type="submission" date="2019-02" db="EMBL/GenBank/DDBJ databases">
        <title>Planctomycetal bacteria perform biofilm scaping via a novel small molecule.</title>
        <authorList>
            <person name="Jeske O."/>
            <person name="Boedeker C."/>
            <person name="Wiegand S."/>
            <person name="Breitling P."/>
            <person name="Kallscheuer N."/>
            <person name="Jogler M."/>
            <person name="Rohde M."/>
            <person name="Petersen J."/>
            <person name="Medema M.H."/>
            <person name="Surup F."/>
            <person name="Jogler C."/>
        </authorList>
    </citation>
    <scope>NUCLEOTIDE SEQUENCE [LARGE SCALE GENOMIC DNA]</scope>
    <source>
        <strain evidence="7 8">Mal15</strain>
    </source>
</reference>
<comment type="similarity">
    <text evidence="1">Belongs to the membrane fusion protein (MFP) (TC 8.A.1) family.</text>
</comment>
<dbReference type="PANTHER" id="PTHR30469:SF15">
    <property type="entry name" value="HLYD FAMILY OF SECRETION PROTEINS"/>
    <property type="match status" value="1"/>
</dbReference>
<dbReference type="Gene3D" id="2.40.50.100">
    <property type="match status" value="1"/>
</dbReference>
<dbReference type="SUPFAM" id="SSF111369">
    <property type="entry name" value="HlyD-like secretion proteins"/>
    <property type="match status" value="1"/>
</dbReference>
<name>A0A5B9MPA7_9BACT</name>
<evidence type="ECO:0000256" key="4">
    <source>
        <dbReference type="SAM" id="Phobius"/>
    </source>
</evidence>
<feature type="region of interest" description="Disordered" evidence="3">
    <location>
        <begin position="363"/>
        <end position="395"/>
    </location>
</feature>
<dbReference type="PANTHER" id="PTHR30469">
    <property type="entry name" value="MULTIDRUG RESISTANCE PROTEIN MDTA"/>
    <property type="match status" value="1"/>
</dbReference>
<keyword evidence="4" id="KW-0812">Transmembrane</keyword>
<evidence type="ECO:0000313" key="7">
    <source>
        <dbReference type="EMBL" id="QEG00708.1"/>
    </source>
</evidence>
<dbReference type="Pfam" id="PF25973">
    <property type="entry name" value="BSH_CzcB"/>
    <property type="match status" value="1"/>
</dbReference>
<dbReference type="InterPro" id="IPR058647">
    <property type="entry name" value="BSH_CzcB-like"/>
</dbReference>
<organism evidence="7 8">
    <name type="scientific">Stieleria maiorica</name>
    <dbReference type="NCBI Taxonomy" id="2795974"/>
    <lineage>
        <taxon>Bacteria</taxon>
        <taxon>Pseudomonadati</taxon>
        <taxon>Planctomycetota</taxon>
        <taxon>Planctomycetia</taxon>
        <taxon>Pirellulales</taxon>
        <taxon>Pirellulaceae</taxon>
        <taxon>Stieleria</taxon>
    </lineage>
</organism>
<evidence type="ECO:0000259" key="6">
    <source>
        <dbReference type="Pfam" id="PF25973"/>
    </source>
</evidence>
<feature type="coiled-coil region" evidence="2">
    <location>
        <begin position="114"/>
        <end position="148"/>
    </location>
</feature>
<gene>
    <name evidence="7" type="primary">mdtA_7</name>
    <name evidence="7" type="ORF">Mal15_47800</name>
</gene>
<dbReference type="GO" id="GO:1990281">
    <property type="term" value="C:efflux pump complex"/>
    <property type="evidence" value="ECO:0007669"/>
    <property type="project" value="TreeGrafter"/>
</dbReference>
<dbReference type="Proteomes" id="UP000321353">
    <property type="component" value="Chromosome"/>
</dbReference>
<dbReference type="RefSeq" id="WP_147869900.1">
    <property type="nucleotide sequence ID" value="NZ_CP036264.1"/>
</dbReference>
<dbReference type="Gene3D" id="2.40.30.170">
    <property type="match status" value="1"/>
</dbReference>
<dbReference type="EMBL" id="CP036264">
    <property type="protein sequence ID" value="QEG00708.1"/>
    <property type="molecule type" value="Genomic_DNA"/>
</dbReference>
<evidence type="ECO:0000259" key="5">
    <source>
        <dbReference type="Pfam" id="PF25954"/>
    </source>
</evidence>
<evidence type="ECO:0000256" key="1">
    <source>
        <dbReference type="ARBA" id="ARBA00009477"/>
    </source>
</evidence>
<feature type="domain" description="CzcB-like barrel-sandwich hybrid" evidence="6">
    <location>
        <begin position="82"/>
        <end position="220"/>
    </location>
</feature>
<feature type="transmembrane region" description="Helical" evidence="4">
    <location>
        <begin position="12"/>
        <end position="33"/>
    </location>
</feature>
<dbReference type="InterPro" id="IPR058792">
    <property type="entry name" value="Beta-barrel_RND_2"/>
</dbReference>
<dbReference type="KEGG" id="smam:Mal15_47800"/>
<keyword evidence="4" id="KW-0472">Membrane</keyword>
<evidence type="ECO:0000313" key="8">
    <source>
        <dbReference type="Proteomes" id="UP000321353"/>
    </source>
</evidence>
<dbReference type="Pfam" id="PF25954">
    <property type="entry name" value="Beta-barrel_RND_2"/>
    <property type="match status" value="1"/>
</dbReference>
<keyword evidence="8" id="KW-1185">Reference proteome</keyword>
<dbReference type="AlphaFoldDB" id="A0A5B9MPA7"/>
<evidence type="ECO:0000256" key="3">
    <source>
        <dbReference type="SAM" id="MobiDB-lite"/>
    </source>
</evidence>
<dbReference type="Gene3D" id="2.40.420.20">
    <property type="match status" value="1"/>
</dbReference>
<proteinExistence type="inferred from homology"/>
<dbReference type="Gene3D" id="1.10.287.470">
    <property type="entry name" value="Helix hairpin bin"/>
    <property type="match status" value="1"/>
</dbReference>
<dbReference type="InterPro" id="IPR006143">
    <property type="entry name" value="RND_pump_MFP"/>
</dbReference>
<dbReference type="NCBIfam" id="TIGR01730">
    <property type="entry name" value="RND_mfp"/>
    <property type="match status" value="1"/>
</dbReference>
<evidence type="ECO:0000256" key="2">
    <source>
        <dbReference type="SAM" id="Coils"/>
    </source>
</evidence>
<dbReference type="GO" id="GO:0015562">
    <property type="term" value="F:efflux transmembrane transporter activity"/>
    <property type="evidence" value="ECO:0007669"/>
    <property type="project" value="TreeGrafter"/>
</dbReference>
<keyword evidence="4" id="KW-1133">Transmembrane helix</keyword>
<accession>A0A5B9MPA7</accession>